<evidence type="ECO:0000313" key="4">
    <source>
        <dbReference type="Proteomes" id="UP000184295"/>
    </source>
</evidence>
<feature type="signal peptide" evidence="1">
    <location>
        <begin position="1"/>
        <end position="44"/>
    </location>
</feature>
<gene>
    <name evidence="3" type="ORF">SAMN02745225_00550</name>
</gene>
<dbReference type="EMBL" id="FQUL01000004">
    <property type="protein sequence ID" value="SHE40754.1"/>
    <property type="molecule type" value="Genomic_DNA"/>
</dbReference>
<reference evidence="4" key="1">
    <citation type="submission" date="2016-11" db="EMBL/GenBank/DDBJ databases">
        <authorList>
            <person name="Varghese N."/>
            <person name="Submissions S."/>
        </authorList>
    </citation>
    <scope>NUCLEOTIDE SEQUENCE [LARGE SCALE GENOMIC DNA]</scope>
    <source>
        <strain evidence="4">DSM 19514</strain>
    </source>
</reference>
<dbReference type="InterPro" id="IPR013693">
    <property type="entry name" value="SpoIID/LytB_N"/>
</dbReference>
<feature type="chain" id="PRO_5039059621" evidence="1">
    <location>
        <begin position="45"/>
        <end position="712"/>
    </location>
</feature>
<evidence type="ECO:0000259" key="2">
    <source>
        <dbReference type="Pfam" id="PF08486"/>
    </source>
</evidence>
<dbReference type="AlphaFoldDB" id="A0A1M4T8Q1"/>
<evidence type="ECO:0000313" key="3">
    <source>
        <dbReference type="EMBL" id="SHE40754.1"/>
    </source>
</evidence>
<dbReference type="STRING" id="1121881.SAMN02745225_00550"/>
<dbReference type="Proteomes" id="UP000184295">
    <property type="component" value="Unassembled WGS sequence"/>
</dbReference>
<sequence>MRRGLHSRRSRRSRKIVRIMKKTLLISPLSVPALLAFEALPAYADSGVVITVTGHGWGHGYGAGQYGQAGYAILGQQSYQWILGHYYGGTNIATVPDQLVSVELQGNAFNNITVFSPVNYAIAGVSVPGGYLTQLVLGSNGQYNAEVSATSVSGCGASPGWNVVASNLSPASSVITPGVGTSISAMSQENWNDSLQLCYPNGNVEHVYGYIEGITYYTGQYPLQRTVNVLPVESYLQGVVASETPASWGTYGTPGPQGEPWGFQALEAQAVESRSFALSNPMGWFGFADTCDSTECQVYSGMWNPNSPSAPLYQLADQAIQDTAGQVMEWPNGQIAETQFSASTGGYTNNGQFPAVVDQYDNICTPQLCNNFNTWTQTLTSSQIETQFPSIGTLTQLVVESRNGYGDMGGRVTAISIVGTNGSVEVSGATFASDFGLNSDWFELSGPVSISNDLSAPVSGSGYWVTAANGAVLPFGSATSYGSMAGHPLNQPIVGMASTPDGKGYWLVASDGGVFSFGDAAFYGSMGGHPLNKPIVGMASTPDGKGYWLVASDGGVFSFGDAAFYGSMGGHPLNKPIVGMASTPDGKGYWLVASDGGIFSFGDATFYGSMGGHPLNKPVVGMVATGDGKGYWLVAADGGIFTFGDASFVGSLPALGITTPAVGVAPTPDGKGYYILLNNGQIVCFGDAVFEGDPYSSASTPVQSPIVGLTAD</sequence>
<dbReference type="SUPFAM" id="SSF101898">
    <property type="entry name" value="NHL repeat"/>
    <property type="match status" value="1"/>
</dbReference>
<protein>
    <submittedName>
        <fullName evidence="3">SpoIID/LytB domain protein</fullName>
    </submittedName>
</protein>
<keyword evidence="1" id="KW-0732">Signal</keyword>
<dbReference type="Pfam" id="PF08486">
    <property type="entry name" value="SpoIID"/>
    <property type="match status" value="1"/>
</dbReference>
<keyword evidence="4" id="KW-1185">Reference proteome</keyword>
<dbReference type="RefSeq" id="WP_072788504.1">
    <property type="nucleotide sequence ID" value="NZ_FQUL01000004.1"/>
</dbReference>
<evidence type="ECO:0000256" key="1">
    <source>
        <dbReference type="SAM" id="SignalP"/>
    </source>
</evidence>
<dbReference type="OrthoDB" id="99430at2"/>
<organism evidence="3 4">
    <name type="scientific">Ferrithrix thermotolerans DSM 19514</name>
    <dbReference type="NCBI Taxonomy" id="1121881"/>
    <lineage>
        <taxon>Bacteria</taxon>
        <taxon>Bacillati</taxon>
        <taxon>Actinomycetota</taxon>
        <taxon>Acidimicrobiia</taxon>
        <taxon>Acidimicrobiales</taxon>
        <taxon>Acidimicrobiaceae</taxon>
        <taxon>Ferrithrix</taxon>
    </lineage>
</organism>
<name>A0A1M4T8Q1_9ACTN</name>
<feature type="domain" description="Sporulation stage II protein D amidase enhancer LytB N-terminal" evidence="2">
    <location>
        <begin position="225"/>
        <end position="329"/>
    </location>
</feature>
<accession>A0A1M4T8Q1</accession>
<proteinExistence type="predicted"/>